<dbReference type="PANTHER" id="PTHR23416:SF23">
    <property type="entry name" value="ACETYLTRANSFERASE C18B11.09C-RELATED"/>
    <property type="match status" value="1"/>
</dbReference>
<evidence type="ECO:0000256" key="1">
    <source>
        <dbReference type="ARBA" id="ARBA00007274"/>
    </source>
</evidence>
<dbReference type="SUPFAM" id="SSF51161">
    <property type="entry name" value="Trimeric LpxA-like enzymes"/>
    <property type="match status" value="1"/>
</dbReference>
<dbReference type="EMBL" id="LBVL01000004">
    <property type="protein sequence ID" value="KKQ85690.1"/>
    <property type="molecule type" value="Genomic_DNA"/>
</dbReference>
<organism evidence="4 5">
    <name type="scientific">Candidatus Woesebacteria bacterium GW2011_GWB1_38_8</name>
    <dbReference type="NCBI Taxonomy" id="1618570"/>
    <lineage>
        <taxon>Bacteria</taxon>
        <taxon>Candidatus Woeseibacteriota</taxon>
    </lineage>
</organism>
<dbReference type="CDD" id="cd04647">
    <property type="entry name" value="LbH_MAT_like"/>
    <property type="match status" value="1"/>
</dbReference>
<name>A0A0G0LCT1_9BACT</name>
<keyword evidence="2 4" id="KW-0808">Transferase</keyword>
<evidence type="ECO:0000256" key="2">
    <source>
        <dbReference type="ARBA" id="ARBA00022679"/>
    </source>
</evidence>
<sequence length="200" mass="22401">MSMLKDKMGRKLTLQEALPKINTRLYNYMLDFELMLLRWVGHVPSHLFRKFIYTLAGVEIGRGSTVHMWANFFNPQNVKIGSDTIIGDHVFLDGRSSIKIGDHVDIASEVMIYNSEHDLESDKFIAREEAVEIGDYVFVGPRAIILPGVKIGRGVIVGAGAVVTKDVPDYSIVGGIPAIVIGERKNKNLNYRLGRARLFQ</sequence>
<dbReference type="PROSITE" id="PS00101">
    <property type="entry name" value="HEXAPEP_TRANSFERASES"/>
    <property type="match status" value="1"/>
</dbReference>
<dbReference type="STRING" id="1618570.UT08_C0004G0002"/>
<evidence type="ECO:0000313" key="4">
    <source>
        <dbReference type="EMBL" id="KKQ85690.1"/>
    </source>
</evidence>
<dbReference type="InterPro" id="IPR051159">
    <property type="entry name" value="Hexapeptide_acetyltransf"/>
</dbReference>
<evidence type="ECO:0000256" key="3">
    <source>
        <dbReference type="ARBA" id="ARBA00022737"/>
    </source>
</evidence>
<dbReference type="Proteomes" id="UP000034081">
    <property type="component" value="Unassembled WGS sequence"/>
</dbReference>
<keyword evidence="3" id="KW-0677">Repeat</keyword>
<dbReference type="Pfam" id="PF00132">
    <property type="entry name" value="Hexapep"/>
    <property type="match status" value="1"/>
</dbReference>
<dbReference type="PANTHER" id="PTHR23416">
    <property type="entry name" value="SIALIC ACID SYNTHASE-RELATED"/>
    <property type="match status" value="1"/>
</dbReference>
<comment type="caution">
    <text evidence="4">The sequence shown here is derived from an EMBL/GenBank/DDBJ whole genome shotgun (WGS) entry which is preliminary data.</text>
</comment>
<dbReference type="InterPro" id="IPR011004">
    <property type="entry name" value="Trimer_LpxA-like_sf"/>
</dbReference>
<dbReference type="Gene3D" id="2.160.10.10">
    <property type="entry name" value="Hexapeptide repeat proteins"/>
    <property type="match status" value="1"/>
</dbReference>
<proteinExistence type="inferred from homology"/>
<dbReference type="InterPro" id="IPR001451">
    <property type="entry name" value="Hexapep"/>
</dbReference>
<dbReference type="GO" id="GO:0008374">
    <property type="term" value="F:O-acyltransferase activity"/>
    <property type="evidence" value="ECO:0007669"/>
    <property type="project" value="TreeGrafter"/>
</dbReference>
<dbReference type="GO" id="GO:0005829">
    <property type="term" value="C:cytosol"/>
    <property type="evidence" value="ECO:0007669"/>
    <property type="project" value="TreeGrafter"/>
</dbReference>
<protein>
    <submittedName>
        <fullName evidence="4">Acetyltransferase (Isoleucine patch superfamily)</fullName>
    </submittedName>
</protein>
<dbReference type="AlphaFoldDB" id="A0A0G0LCT1"/>
<evidence type="ECO:0000313" key="5">
    <source>
        <dbReference type="Proteomes" id="UP000034081"/>
    </source>
</evidence>
<comment type="similarity">
    <text evidence="1">Belongs to the transferase hexapeptide repeat family.</text>
</comment>
<reference evidence="4 5" key="1">
    <citation type="journal article" date="2015" name="Nature">
        <title>rRNA introns, odd ribosomes, and small enigmatic genomes across a large radiation of phyla.</title>
        <authorList>
            <person name="Brown C.T."/>
            <person name="Hug L.A."/>
            <person name="Thomas B.C."/>
            <person name="Sharon I."/>
            <person name="Castelle C.J."/>
            <person name="Singh A."/>
            <person name="Wilkins M.J."/>
            <person name="Williams K.H."/>
            <person name="Banfield J.F."/>
        </authorList>
    </citation>
    <scope>NUCLEOTIDE SEQUENCE [LARGE SCALE GENOMIC DNA]</scope>
</reference>
<gene>
    <name evidence="4" type="ORF">UT08_C0004G0002</name>
</gene>
<accession>A0A0G0LCT1</accession>
<dbReference type="InterPro" id="IPR018357">
    <property type="entry name" value="Hexapep_transf_CS"/>
</dbReference>